<reference evidence="2 3" key="1">
    <citation type="submission" date="2019-09" db="EMBL/GenBank/DDBJ databases">
        <title>Draft genome sequence of Bacillus sp. JC-7.</title>
        <authorList>
            <person name="Tanaka N."/>
            <person name="Shiwa Y."/>
            <person name="Fujita N."/>
            <person name="Tanasupawat S."/>
        </authorList>
    </citation>
    <scope>NUCLEOTIDE SEQUENCE [LARGE SCALE GENOMIC DNA]</scope>
    <source>
        <strain evidence="2 3">JC-7</strain>
    </source>
</reference>
<dbReference type="AlphaFoldDB" id="A0A5J4J4U0"/>
<dbReference type="SUPFAM" id="SSF158622">
    <property type="entry name" value="YheA/YmcA-like"/>
    <property type="match status" value="1"/>
</dbReference>
<evidence type="ECO:0000256" key="1">
    <source>
        <dbReference type="HAMAP-Rule" id="MF_01526"/>
    </source>
</evidence>
<sequence>MPANLYEYAYMLEKGIRNSGEFATLKQAYENVQANSGAKALFDHFRHLQLKLQEKQVQGLPITEEEAKQAQASMAAAQANPAIVQLINAEQRLSAVLNEINKILVKPIEELYAGK</sequence>
<dbReference type="InterPro" id="IPR010368">
    <property type="entry name" value="Com_YlbF"/>
</dbReference>
<gene>
    <name evidence="2" type="primary">yheA</name>
    <name evidence="2" type="ORF">BpJC7_12990</name>
</gene>
<dbReference type="Gene3D" id="1.20.1500.10">
    <property type="entry name" value="YheA/YmcA-like"/>
    <property type="match status" value="1"/>
</dbReference>
<dbReference type="EMBL" id="BKZQ01000013">
    <property type="protein sequence ID" value="GER69996.1"/>
    <property type="molecule type" value="Genomic_DNA"/>
</dbReference>
<evidence type="ECO:0000313" key="2">
    <source>
        <dbReference type="EMBL" id="GER69996.1"/>
    </source>
</evidence>
<keyword evidence="3" id="KW-1185">Reference proteome</keyword>
<dbReference type="HAMAP" id="MF_01526">
    <property type="entry name" value="UPF0342"/>
    <property type="match status" value="1"/>
</dbReference>
<evidence type="ECO:0000313" key="3">
    <source>
        <dbReference type="Proteomes" id="UP000391919"/>
    </source>
</evidence>
<organism evidence="2 3">
    <name type="scientific">Weizmannia acidilactici</name>
    <dbReference type="NCBI Taxonomy" id="2607726"/>
    <lineage>
        <taxon>Bacteria</taxon>
        <taxon>Bacillati</taxon>
        <taxon>Bacillota</taxon>
        <taxon>Bacilli</taxon>
        <taxon>Bacillales</taxon>
        <taxon>Bacillaceae</taxon>
        <taxon>Heyndrickxia</taxon>
    </lineage>
</organism>
<comment type="similarity">
    <text evidence="1">Belongs to the UPF0342 family.</text>
</comment>
<proteinExistence type="inferred from homology"/>
<comment type="caution">
    <text evidence="2">The sequence shown here is derived from an EMBL/GenBank/DDBJ whole genome shotgun (WGS) entry which is preliminary data.</text>
</comment>
<dbReference type="RefSeq" id="WP_151697445.1">
    <property type="nucleotide sequence ID" value="NZ_BKZP01000002.1"/>
</dbReference>
<protein>
    <recommendedName>
        <fullName evidence="1">UPF0342 protein BpJC7_12990</fullName>
    </recommendedName>
</protein>
<dbReference type="Pfam" id="PF06133">
    <property type="entry name" value="Com_YlbF"/>
    <property type="match status" value="1"/>
</dbReference>
<dbReference type="Proteomes" id="UP000391919">
    <property type="component" value="Unassembled WGS sequence"/>
</dbReference>
<name>A0A5J4J4U0_9BACI</name>
<accession>A0A5J4J4U0</accession>
<dbReference type="InterPro" id="IPR023378">
    <property type="entry name" value="YheA/YmcA-like_dom_sf"/>
</dbReference>